<dbReference type="InParanoid" id="A0A1X7SX06"/>
<dbReference type="GO" id="GO:0003677">
    <property type="term" value="F:DNA binding"/>
    <property type="evidence" value="ECO:0007669"/>
    <property type="project" value="UniProtKB-KW"/>
</dbReference>
<dbReference type="GO" id="GO:0005634">
    <property type="term" value="C:nucleus"/>
    <property type="evidence" value="ECO:0007669"/>
    <property type="project" value="TreeGrafter"/>
</dbReference>
<name>A0A1X7SX06_AMPQE</name>
<dbReference type="Pfam" id="PF03184">
    <property type="entry name" value="DDE_1"/>
    <property type="match status" value="1"/>
</dbReference>
<feature type="domain" description="HTH CENPB-type" evidence="2">
    <location>
        <begin position="41"/>
        <end position="116"/>
    </location>
</feature>
<dbReference type="OMA" id="NHASHIT"/>
<keyword evidence="1" id="KW-0238">DNA-binding</keyword>
<evidence type="ECO:0000313" key="3">
    <source>
        <dbReference type="EnsemblMetazoa" id="Aqu2.1.06611_001"/>
    </source>
</evidence>
<organism evidence="3">
    <name type="scientific">Amphimedon queenslandica</name>
    <name type="common">Sponge</name>
    <dbReference type="NCBI Taxonomy" id="400682"/>
    <lineage>
        <taxon>Eukaryota</taxon>
        <taxon>Metazoa</taxon>
        <taxon>Porifera</taxon>
        <taxon>Demospongiae</taxon>
        <taxon>Heteroscleromorpha</taxon>
        <taxon>Haplosclerida</taxon>
        <taxon>Niphatidae</taxon>
        <taxon>Amphimedon</taxon>
    </lineage>
</organism>
<dbReference type="InterPro" id="IPR006600">
    <property type="entry name" value="HTH_CenpB_DNA-bd_dom"/>
</dbReference>
<sequence>MEIAVASVREGTNGLREAARMYNLPVESLRRRVHDIVAIDCRPGPPTVLMKEEEDRLYQYLLEMADMGYGLNRETIMKLAFTIAEKTEKSHPFKGESAGRAWFDGFRRRYPRLTLRSPQPLSQARAFAGSPEIISDFFGKLGALYGRLNLLSKPMMIYNADEMGISVVHKPGKVVAELGRNHVYSVVSGERGKNHTIMACVSASAFVLPPMIIYPRKRGLPDNYKAGAVPNTLFVTSTNGWINSELYFEWLKFFSNNIPPARPVLLVQDGHSSHMSIEAIEYAKSNQIYILCLPSHTTHILQPLDIGVFKSFKSNFSKACTNYVSKNPGRVITPDLLSSLVSEVWPVSVTHLNIMSGFRKSGLFPFNPSVVNDRLGPSKVFKEESKSNGTPEFAPPTIPPSTIDSPSTPEICDVSSAHVLSDTHSINPTPSVDISPVPLPHMDTNSSVSVNDDDTELFTEEQEKLFSKRFEEGYDLYDPLFVTWLKIRHPYRCVSVSSDALSECTATTCTSATSCTKTISTVSSSITRSQTQTDTL</sequence>
<accession>A0A1X7SX06</accession>
<reference evidence="3" key="1">
    <citation type="submission" date="2017-05" db="UniProtKB">
        <authorList>
            <consortium name="EnsemblMetazoa"/>
        </authorList>
    </citation>
    <scope>IDENTIFICATION</scope>
</reference>
<dbReference type="Gene3D" id="3.30.420.10">
    <property type="entry name" value="Ribonuclease H-like superfamily/Ribonuclease H"/>
    <property type="match status" value="1"/>
</dbReference>
<dbReference type="InterPro" id="IPR004875">
    <property type="entry name" value="DDE_SF_endonuclease_dom"/>
</dbReference>
<dbReference type="eggNOG" id="KOG3105">
    <property type="taxonomic scope" value="Eukaryota"/>
</dbReference>
<evidence type="ECO:0000259" key="2">
    <source>
        <dbReference type="PROSITE" id="PS51253"/>
    </source>
</evidence>
<evidence type="ECO:0000256" key="1">
    <source>
        <dbReference type="ARBA" id="ARBA00023125"/>
    </source>
</evidence>
<dbReference type="InterPro" id="IPR036397">
    <property type="entry name" value="RNaseH_sf"/>
</dbReference>
<dbReference type="AlphaFoldDB" id="A0A1X7SX06"/>
<dbReference type="Pfam" id="PF03221">
    <property type="entry name" value="HTH_Tnp_Tc5"/>
    <property type="match status" value="1"/>
</dbReference>
<dbReference type="PANTHER" id="PTHR19303">
    <property type="entry name" value="TRANSPOSON"/>
    <property type="match status" value="1"/>
</dbReference>
<dbReference type="PROSITE" id="PS51253">
    <property type="entry name" value="HTH_CENPB"/>
    <property type="match status" value="1"/>
</dbReference>
<dbReference type="OrthoDB" id="10031330at2759"/>
<proteinExistence type="predicted"/>
<dbReference type="InterPro" id="IPR050863">
    <property type="entry name" value="CenT-Element_Derived"/>
</dbReference>
<protein>
    <recommendedName>
        <fullName evidence="2">HTH CENPB-type domain-containing protein</fullName>
    </recommendedName>
</protein>
<dbReference type="PANTHER" id="PTHR19303:SF74">
    <property type="entry name" value="POGO TRANSPOSABLE ELEMENT WITH KRAB DOMAIN"/>
    <property type="match status" value="1"/>
</dbReference>
<dbReference type="EnsemblMetazoa" id="Aqu2.1.06611_001">
    <property type="protein sequence ID" value="Aqu2.1.06611_001"/>
    <property type="gene ID" value="Aqu2.1.06611"/>
</dbReference>